<dbReference type="Proteomes" id="UP001429580">
    <property type="component" value="Unassembled WGS sequence"/>
</dbReference>
<keyword evidence="9" id="KW-1185">Reference proteome</keyword>
<evidence type="ECO:0000256" key="5">
    <source>
        <dbReference type="SAM" id="MobiDB-lite"/>
    </source>
</evidence>
<evidence type="ECO:0000256" key="6">
    <source>
        <dbReference type="SAM" id="Phobius"/>
    </source>
</evidence>
<comment type="caution">
    <text evidence="8">The sequence shown here is derived from an EMBL/GenBank/DDBJ whole genome shotgun (WGS) entry which is preliminary data.</text>
</comment>
<feature type="region of interest" description="Disordered" evidence="5">
    <location>
        <begin position="513"/>
        <end position="582"/>
    </location>
</feature>
<dbReference type="RefSeq" id="WP_166949723.1">
    <property type="nucleotide sequence ID" value="NZ_JAASQI010000002.1"/>
</dbReference>
<keyword evidence="4 6" id="KW-0472">Membrane</keyword>
<evidence type="ECO:0000256" key="4">
    <source>
        <dbReference type="ARBA" id="ARBA00023136"/>
    </source>
</evidence>
<protein>
    <submittedName>
        <fullName evidence="8">HemY protein</fullName>
    </submittedName>
</protein>
<dbReference type="InterPro" id="IPR016982">
    <property type="entry name" value="Mms48"/>
</dbReference>
<keyword evidence="2 6" id="KW-0812">Transmembrane</keyword>
<keyword evidence="3 6" id="KW-1133">Transmembrane helix</keyword>
<evidence type="ECO:0000313" key="8">
    <source>
        <dbReference type="EMBL" id="NIJ57323.1"/>
    </source>
</evidence>
<evidence type="ECO:0000256" key="2">
    <source>
        <dbReference type="ARBA" id="ARBA00022692"/>
    </source>
</evidence>
<dbReference type="EMBL" id="JAASQI010000002">
    <property type="protein sequence ID" value="NIJ57323.1"/>
    <property type="molecule type" value="Genomic_DNA"/>
</dbReference>
<organism evidence="8 9">
    <name type="scientific">Pseudochelatococcus lubricantis</name>
    <dbReference type="NCBI Taxonomy" id="1538102"/>
    <lineage>
        <taxon>Bacteria</taxon>
        <taxon>Pseudomonadati</taxon>
        <taxon>Pseudomonadota</taxon>
        <taxon>Alphaproteobacteria</taxon>
        <taxon>Hyphomicrobiales</taxon>
        <taxon>Chelatococcaceae</taxon>
        <taxon>Pseudochelatococcus</taxon>
    </lineage>
</organism>
<feature type="domain" description="HemY N-terminal" evidence="7">
    <location>
        <begin position="26"/>
        <end position="132"/>
    </location>
</feature>
<name>A0ABX0UWK7_9HYPH</name>
<feature type="compositionally biased region" description="Acidic residues" evidence="5">
    <location>
        <begin position="560"/>
        <end position="569"/>
    </location>
</feature>
<dbReference type="InterPro" id="IPR010817">
    <property type="entry name" value="HemY_N"/>
</dbReference>
<evidence type="ECO:0000313" key="9">
    <source>
        <dbReference type="Proteomes" id="UP001429580"/>
    </source>
</evidence>
<dbReference type="SUPFAM" id="SSF48452">
    <property type="entry name" value="TPR-like"/>
    <property type="match status" value="1"/>
</dbReference>
<dbReference type="Pfam" id="PF07219">
    <property type="entry name" value="HemY_N"/>
    <property type="match status" value="1"/>
</dbReference>
<evidence type="ECO:0000256" key="1">
    <source>
        <dbReference type="ARBA" id="ARBA00004370"/>
    </source>
</evidence>
<gene>
    <name evidence="8" type="ORF">FHS82_001149</name>
</gene>
<dbReference type="Gene3D" id="1.25.40.10">
    <property type="entry name" value="Tetratricopeptide repeat domain"/>
    <property type="match status" value="1"/>
</dbReference>
<reference evidence="8 9" key="1">
    <citation type="submission" date="2020-03" db="EMBL/GenBank/DDBJ databases">
        <title>Genomic Encyclopedia of Type Strains, Phase IV (KMG-IV): sequencing the most valuable type-strain genomes for metagenomic binning, comparative biology and taxonomic classification.</title>
        <authorList>
            <person name="Goeker M."/>
        </authorList>
    </citation>
    <scope>NUCLEOTIDE SEQUENCE [LARGE SCALE GENOMIC DNA]</scope>
    <source>
        <strain evidence="8 9">DSM 103870</strain>
    </source>
</reference>
<evidence type="ECO:0000256" key="3">
    <source>
        <dbReference type="ARBA" id="ARBA00022989"/>
    </source>
</evidence>
<comment type="subcellular location">
    <subcellularLocation>
        <location evidence="1">Membrane</location>
    </subcellularLocation>
</comment>
<accession>A0ABX0UWK7</accession>
<feature type="transmembrane region" description="Helical" evidence="6">
    <location>
        <begin position="45"/>
        <end position="66"/>
    </location>
</feature>
<dbReference type="InterPro" id="IPR011990">
    <property type="entry name" value="TPR-like_helical_dom_sf"/>
</dbReference>
<sequence length="582" mass="61583">MVRLVGFILIVALIALGIGWLADRPGDVAVVWQGYRIETSVVVALAAVAATTLALALIWAVLRYVFGLPSAISFSSRARRQAKGVTSVSRGLIAVGTGDAVSARRHAAEAERLLGREPLTLLLKAQAAQMAGDRAGAETAFHLMLDTPDTRVLGLRGLFVEARRKGDAVAARAYAQKASELAPKVAWASEAVLEYQSADRDWRGALATLDRQTRQKAISRDAARRLRAVLLTADALARQEREPGEALVEVKEAVKLAPGLVPAAVLAGRLLSREGSLRKAARILETAWKLAPHPDVAAAYVDLRPGDSARDRHERAEALARLVPHHPESRLIRAATALETQDFARARMALTPLLEEYPTVRTCLLMADIAEAEHGAGGEWREWIGRASRARRDPAWIADGVVSETWQPVSPVTGRLDAFVWSAPVEQIGEAAAEERAPAEAAPVSPASLAMAGAAAPAVADSVLPSTPEVAPPVEIVAAPVVPAPAEIPLEEAPAGTYPETLAEPIVPAAETPAVPETPAAPEPEEPRDGTPAPAGQDEAPPEQAKKGVVFPLDHAPDDPGPDAPEEIVQEPVRVNLAGRAP</sequence>
<dbReference type="PIRSF" id="PIRSF031802">
    <property type="entry name" value="UCP031802"/>
    <property type="match status" value="1"/>
</dbReference>
<evidence type="ECO:0000259" key="7">
    <source>
        <dbReference type="Pfam" id="PF07219"/>
    </source>
</evidence>
<proteinExistence type="predicted"/>